<reference evidence="4" key="3">
    <citation type="submission" date="2023-05" db="EMBL/GenBank/DDBJ databases">
        <authorList>
            <person name="Smith C.H."/>
        </authorList>
    </citation>
    <scope>NUCLEOTIDE SEQUENCE</scope>
    <source>
        <strain evidence="4">CHS0354</strain>
        <tissue evidence="4">Mantle</tissue>
    </source>
</reference>
<dbReference type="Pfam" id="PF07707">
    <property type="entry name" value="BACK"/>
    <property type="match status" value="1"/>
</dbReference>
<keyword evidence="1" id="KW-0880">Kelch repeat</keyword>
<dbReference type="PANTHER" id="PTHR45632">
    <property type="entry name" value="LD33804P"/>
    <property type="match status" value="1"/>
</dbReference>
<evidence type="ECO:0000256" key="2">
    <source>
        <dbReference type="ARBA" id="ARBA00022737"/>
    </source>
</evidence>
<keyword evidence="2" id="KW-0677">Repeat</keyword>
<reference evidence="4" key="1">
    <citation type="journal article" date="2021" name="Genome Biol. Evol.">
        <title>A High-Quality Reference Genome for a Parasitic Bivalve with Doubly Uniparental Inheritance (Bivalvia: Unionida).</title>
        <authorList>
            <person name="Smith C.H."/>
        </authorList>
    </citation>
    <scope>NUCLEOTIDE SEQUENCE</scope>
    <source>
        <strain evidence="4">CHS0354</strain>
    </source>
</reference>
<evidence type="ECO:0000259" key="3">
    <source>
        <dbReference type="PROSITE" id="PS50097"/>
    </source>
</evidence>
<dbReference type="InterPro" id="IPR000210">
    <property type="entry name" value="BTB/POZ_dom"/>
</dbReference>
<dbReference type="SMART" id="SM00225">
    <property type="entry name" value="BTB"/>
    <property type="match status" value="1"/>
</dbReference>
<comment type="caution">
    <text evidence="4">The sequence shown here is derived from an EMBL/GenBank/DDBJ whole genome shotgun (WGS) entry which is preliminary data.</text>
</comment>
<dbReference type="Proteomes" id="UP001195483">
    <property type="component" value="Unassembled WGS sequence"/>
</dbReference>
<accession>A0AAE0SZV5</accession>
<feature type="domain" description="BTB" evidence="3">
    <location>
        <begin position="64"/>
        <end position="131"/>
    </location>
</feature>
<dbReference type="EMBL" id="JAEAOA010001886">
    <property type="protein sequence ID" value="KAK3600638.1"/>
    <property type="molecule type" value="Genomic_DNA"/>
</dbReference>
<evidence type="ECO:0000313" key="4">
    <source>
        <dbReference type="EMBL" id="KAK3600638.1"/>
    </source>
</evidence>
<dbReference type="PROSITE" id="PS50097">
    <property type="entry name" value="BTB"/>
    <property type="match status" value="1"/>
</dbReference>
<organism evidence="4 5">
    <name type="scientific">Potamilus streckersoni</name>
    <dbReference type="NCBI Taxonomy" id="2493646"/>
    <lineage>
        <taxon>Eukaryota</taxon>
        <taxon>Metazoa</taxon>
        <taxon>Spiralia</taxon>
        <taxon>Lophotrochozoa</taxon>
        <taxon>Mollusca</taxon>
        <taxon>Bivalvia</taxon>
        <taxon>Autobranchia</taxon>
        <taxon>Heteroconchia</taxon>
        <taxon>Palaeoheterodonta</taxon>
        <taxon>Unionida</taxon>
        <taxon>Unionoidea</taxon>
        <taxon>Unionidae</taxon>
        <taxon>Ambleminae</taxon>
        <taxon>Lampsilini</taxon>
        <taxon>Potamilus</taxon>
    </lineage>
</organism>
<dbReference type="Pfam" id="PF00651">
    <property type="entry name" value="BTB"/>
    <property type="match status" value="1"/>
</dbReference>
<dbReference type="PANTHER" id="PTHR45632:SF3">
    <property type="entry name" value="KELCH-LIKE PROTEIN 32"/>
    <property type="match status" value="1"/>
</dbReference>
<sequence>MATSGDFSINGTDEIPPEELDGDVFEIVQEPEPTMEFMYISENKVKYTNPKYKKLEARMYDCNCDVKLRVGDTGFKAHRSVLSEASDYFAAMFTVDMKEKEQPEIELKEMSPKGFTAILEYFYHGILTLEPQNIEEILEAARFFHVEWIIDMCSDFLVRHLSWNDYSKVMYLTDRFILGDLRLEIFQFIGENFENLTKEDKFYENASEELLLQFLMEYLYVDVSEKYILDVIVKWVKQDEGLRKEHLLPLLRQIRFPLLDIEELDELPAEVLEYQEIRNEVCLSQKRCIYPMARADQKTESVSIYSIHIVPICCIYRGSL</sequence>
<reference evidence="4" key="2">
    <citation type="journal article" date="2021" name="Genome Biol. Evol.">
        <title>Developing a high-quality reference genome for a parasitic bivalve with doubly uniparental inheritance (Bivalvia: Unionida).</title>
        <authorList>
            <person name="Smith C.H."/>
        </authorList>
    </citation>
    <scope>NUCLEOTIDE SEQUENCE</scope>
    <source>
        <strain evidence="4">CHS0354</strain>
        <tissue evidence="4">Mantle</tissue>
    </source>
</reference>
<dbReference type="SUPFAM" id="SSF54695">
    <property type="entry name" value="POZ domain"/>
    <property type="match status" value="1"/>
</dbReference>
<dbReference type="InterPro" id="IPR011705">
    <property type="entry name" value="BACK"/>
</dbReference>
<dbReference type="CDD" id="cd18186">
    <property type="entry name" value="BTB_POZ_ZBTB_KLHL-like"/>
    <property type="match status" value="1"/>
</dbReference>
<dbReference type="InterPro" id="IPR011333">
    <property type="entry name" value="SKP1/BTB/POZ_sf"/>
</dbReference>
<name>A0AAE0SZV5_9BIVA</name>
<dbReference type="Gene3D" id="1.25.40.420">
    <property type="match status" value="1"/>
</dbReference>
<keyword evidence="5" id="KW-1185">Reference proteome</keyword>
<gene>
    <name evidence="4" type="ORF">CHS0354_031550</name>
</gene>
<protein>
    <recommendedName>
        <fullName evidence="3">BTB domain-containing protein</fullName>
    </recommendedName>
</protein>
<proteinExistence type="predicted"/>
<evidence type="ECO:0000256" key="1">
    <source>
        <dbReference type="ARBA" id="ARBA00022441"/>
    </source>
</evidence>
<dbReference type="AlphaFoldDB" id="A0AAE0SZV5"/>
<dbReference type="Gene3D" id="3.30.710.10">
    <property type="entry name" value="Potassium Channel Kv1.1, Chain A"/>
    <property type="match status" value="1"/>
</dbReference>
<dbReference type="SMART" id="SM00875">
    <property type="entry name" value="BACK"/>
    <property type="match status" value="1"/>
</dbReference>
<evidence type="ECO:0000313" key="5">
    <source>
        <dbReference type="Proteomes" id="UP001195483"/>
    </source>
</evidence>